<evidence type="ECO:0000313" key="6">
    <source>
        <dbReference type="EMBL" id="MFC5510213.1"/>
    </source>
</evidence>
<feature type="compositionally biased region" description="Pro residues" evidence="4">
    <location>
        <begin position="111"/>
        <end position="126"/>
    </location>
</feature>
<dbReference type="EMBL" id="JBHSMS010000013">
    <property type="protein sequence ID" value="MFC5510213.1"/>
    <property type="molecule type" value="Genomic_DNA"/>
</dbReference>
<dbReference type="Pfam" id="PF13432">
    <property type="entry name" value="TPR_16"/>
    <property type="match status" value="1"/>
</dbReference>
<feature type="compositionally biased region" description="Low complexity" evidence="4">
    <location>
        <begin position="91"/>
        <end position="104"/>
    </location>
</feature>
<evidence type="ECO:0000313" key="7">
    <source>
        <dbReference type="Proteomes" id="UP001596031"/>
    </source>
</evidence>
<dbReference type="PROSITE" id="PS50005">
    <property type="entry name" value="TPR"/>
    <property type="match status" value="1"/>
</dbReference>
<dbReference type="Pfam" id="PF14559">
    <property type="entry name" value="TPR_19"/>
    <property type="match status" value="1"/>
</dbReference>
<dbReference type="SMART" id="SM00028">
    <property type="entry name" value="TPR"/>
    <property type="match status" value="3"/>
</dbReference>
<keyword evidence="7" id="KW-1185">Reference proteome</keyword>
<dbReference type="Gene3D" id="1.25.40.10">
    <property type="entry name" value="Tetratricopeptide repeat domain"/>
    <property type="match status" value="2"/>
</dbReference>
<organism evidence="6 7">
    <name type="scientific">Massilia jejuensis</name>
    <dbReference type="NCBI Taxonomy" id="648894"/>
    <lineage>
        <taxon>Bacteria</taxon>
        <taxon>Pseudomonadati</taxon>
        <taxon>Pseudomonadota</taxon>
        <taxon>Betaproteobacteria</taxon>
        <taxon>Burkholderiales</taxon>
        <taxon>Oxalobacteraceae</taxon>
        <taxon>Telluria group</taxon>
        <taxon>Massilia</taxon>
    </lineage>
</organism>
<feature type="compositionally biased region" description="Low complexity" evidence="4">
    <location>
        <begin position="127"/>
        <end position="156"/>
    </location>
</feature>
<sequence>MSLINKMLQDLDARGTTRAEGVPPEIKTVSAEPRRVSPLRIAAVTAALLVAALGVAAWVVLPLEGDSYKAQPLPPAAPAPLAPVTPPATPPVAAGQARVAAPAPHAEPEPEPAPAPAPEPAPPTAAPAPAVAAARASRPAVPAAAGKEAARAGPAPRMAEMDEIADADARAAASTTSWAVASERARAERERLARRWKAEDSRLAALAPSERREGERKLREEQARAAARARYDDAWLAALQRKEAAGGNVAVDAAPTPAQQARGPGRVETSGQGAENAYRRALASLQDGRAGEAIAGLQQTLRLNPRHEAARQTLVSLLVENNRGDEAMIQLGQALALDPRQPALAMLLARLQIERGKSGIEALQRTLPHAAGNGEYHAFLGGALQRHGRLREAAEQYETALRTAPDNAVWWMGLGIALHGDKRHAEAGDAFRQAKALGTLSPELHAFVERRLQQLAR</sequence>
<dbReference type="PANTHER" id="PTHR45586:SF1">
    <property type="entry name" value="LIPOPOLYSACCHARIDE ASSEMBLY PROTEIN B"/>
    <property type="match status" value="1"/>
</dbReference>
<keyword evidence="5" id="KW-0472">Membrane</keyword>
<dbReference type="PANTHER" id="PTHR45586">
    <property type="entry name" value="TPR REPEAT-CONTAINING PROTEIN PA4667"/>
    <property type="match status" value="1"/>
</dbReference>
<name>A0ABW0PCW2_9BURK</name>
<protein>
    <submittedName>
        <fullName evidence="6">Tetratricopeptide repeat protein</fullName>
    </submittedName>
</protein>
<dbReference type="Proteomes" id="UP001596031">
    <property type="component" value="Unassembled WGS sequence"/>
</dbReference>
<dbReference type="SUPFAM" id="SSF48452">
    <property type="entry name" value="TPR-like"/>
    <property type="match status" value="1"/>
</dbReference>
<gene>
    <name evidence="6" type="ORF">ACFPOU_03610</name>
</gene>
<evidence type="ECO:0000256" key="2">
    <source>
        <dbReference type="ARBA" id="ARBA00022803"/>
    </source>
</evidence>
<evidence type="ECO:0000256" key="4">
    <source>
        <dbReference type="SAM" id="MobiDB-lite"/>
    </source>
</evidence>
<feature type="compositionally biased region" description="Pro residues" evidence="4">
    <location>
        <begin position="81"/>
        <end position="90"/>
    </location>
</feature>
<reference evidence="7" key="1">
    <citation type="journal article" date="2019" name="Int. J. Syst. Evol. Microbiol.">
        <title>The Global Catalogue of Microorganisms (GCM) 10K type strain sequencing project: providing services to taxonomists for standard genome sequencing and annotation.</title>
        <authorList>
            <consortium name="The Broad Institute Genomics Platform"/>
            <consortium name="The Broad Institute Genome Sequencing Center for Infectious Disease"/>
            <person name="Wu L."/>
            <person name="Ma J."/>
        </authorList>
    </citation>
    <scope>NUCLEOTIDE SEQUENCE [LARGE SCALE GENOMIC DNA]</scope>
    <source>
        <strain evidence="7">CCUG 38813</strain>
    </source>
</reference>
<accession>A0ABW0PCW2</accession>
<evidence type="ECO:0000256" key="5">
    <source>
        <dbReference type="SAM" id="Phobius"/>
    </source>
</evidence>
<keyword evidence="1" id="KW-0677">Repeat</keyword>
<feature type="transmembrane region" description="Helical" evidence="5">
    <location>
        <begin position="41"/>
        <end position="61"/>
    </location>
</feature>
<keyword evidence="5" id="KW-1133">Transmembrane helix</keyword>
<feature type="region of interest" description="Disordered" evidence="4">
    <location>
        <begin position="81"/>
        <end position="156"/>
    </location>
</feature>
<dbReference type="InterPro" id="IPR051012">
    <property type="entry name" value="CellSynth/LPSAsmb/PSIAsmb"/>
</dbReference>
<proteinExistence type="predicted"/>
<evidence type="ECO:0000256" key="1">
    <source>
        <dbReference type="ARBA" id="ARBA00022737"/>
    </source>
</evidence>
<keyword evidence="5" id="KW-0812">Transmembrane</keyword>
<evidence type="ECO:0000256" key="3">
    <source>
        <dbReference type="PROSITE-ProRule" id="PRU00339"/>
    </source>
</evidence>
<dbReference type="RefSeq" id="WP_379717299.1">
    <property type="nucleotide sequence ID" value="NZ_JBHSMS010000013.1"/>
</dbReference>
<feature type="repeat" description="TPR" evidence="3">
    <location>
        <begin position="374"/>
        <end position="407"/>
    </location>
</feature>
<comment type="caution">
    <text evidence="6">The sequence shown here is derived from an EMBL/GenBank/DDBJ whole genome shotgun (WGS) entry which is preliminary data.</text>
</comment>
<dbReference type="InterPro" id="IPR011990">
    <property type="entry name" value="TPR-like_helical_dom_sf"/>
</dbReference>
<keyword evidence="2 3" id="KW-0802">TPR repeat</keyword>
<dbReference type="InterPro" id="IPR019734">
    <property type="entry name" value="TPR_rpt"/>
</dbReference>